<evidence type="ECO:0000313" key="2">
    <source>
        <dbReference type="Proteomes" id="UP000645390"/>
    </source>
</evidence>
<sequence length="122" mass="14085">MCRLIIISLFFIGIFFNSKTKSDKYDIEEFYSGKEVEATSIFLNSSDDIADDIKTELQEFDLRLGKYSISVSKIDDNLYKVDGKDIYIKTKYCHEYATRDDVILLVTSNSGYTKGEIIFNLE</sequence>
<organism evidence="1 2">
    <name type="scientific">Pedobacter mendelii</name>
    <dbReference type="NCBI Taxonomy" id="1908240"/>
    <lineage>
        <taxon>Bacteria</taxon>
        <taxon>Pseudomonadati</taxon>
        <taxon>Bacteroidota</taxon>
        <taxon>Sphingobacteriia</taxon>
        <taxon>Sphingobacteriales</taxon>
        <taxon>Sphingobacteriaceae</taxon>
        <taxon>Pedobacter</taxon>
    </lineage>
</organism>
<proteinExistence type="predicted"/>
<protein>
    <submittedName>
        <fullName evidence="1">Uncharacterized protein</fullName>
    </submittedName>
</protein>
<name>A0ABQ2BLX0_9SPHI</name>
<comment type="caution">
    <text evidence="1">The sequence shown here is derived from an EMBL/GenBank/DDBJ whole genome shotgun (WGS) entry which is preliminary data.</text>
</comment>
<accession>A0ABQ2BLX0</accession>
<keyword evidence="2" id="KW-1185">Reference proteome</keyword>
<dbReference type="EMBL" id="BMDJ01000009">
    <property type="protein sequence ID" value="GGI27747.1"/>
    <property type="molecule type" value="Genomic_DNA"/>
</dbReference>
<evidence type="ECO:0000313" key="1">
    <source>
        <dbReference type="EMBL" id="GGI27747.1"/>
    </source>
</evidence>
<reference evidence="2" key="1">
    <citation type="journal article" date="2019" name="Int. J. Syst. Evol. Microbiol.">
        <title>The Global Catalogue of Microorganisms (GCM) 10K type strain sequencing project: providing services to taxonomists for standard genome sequencing and annotation.</title>
        <authorList>
            <consortium name="The Broad Institute Genomics Platform"/>
            <consortium name="The Broad Institute Genome Sequencing Center for Infectious Disease"/>
            <person name="Wu L."/>
            <person name="Ma J."/>
        </authorList>
    </citation>
    <scope>NUCLEOTIDE SEQUENCE [LARGE SCALE GENOMIC DNA]</scope>
    <source>
        <strain evidence="2">CCM 8939</strain>
    </source>
</reference>
<dbReference type="RefSeq" id="WP_188415786.1">
    <property type="nucleotide sequence ID" value="NZ_BMDJ01000009.1"/>
</dbReference>
<dbReference type="Proteomes" id="UP000645390">
    <property type="component" value="Unassembled WGS sequence"/>
</dbReference>
<gene>
    <name evidence="1" type="ORF">GCM10008119_29190</name>
</gene>